<evidence type="ECO:0000313" key="1">
    <source>
        <dbReference type="EMBL" id="OBZ87469.1"/>
    </source>
</evidence>
<dbReference type="OrthoDB" id="2289193at2759"/>
<gene>
    <name evidence="1" type="ORF">A0J61_04480</name>
</gene>
<accession>A0A1C7NFC9</accession>
<keyword evidence="2" id="KW-1185">Reference proteome</keyword>
<sequence length="62" mass="7318">MLQQEYTVNLYDIVESLTKLFGNFNSKETSIHSFIETECNLLSVRATSRSSERNFKDELRQR</sequence>
<dbReference type="AlphaFoldDB" id="A0A1C7NFC9"/>
<reference evidence="1 2" key="1">
    <citation type="submission" date="2016-03" db="EMBL/GenBank/DDBJ databases">
        <title>Choanephora cucurbitarum.</title>
        <authorList>
            <person name="Min B."/>
            <person name="Park H."/>
            <person name="Park J.-H."/>
            <person name="Shin H.-D."/>
            <person name="Choi I.-G."/>
        </authorList>
    </citation>
    <scope>NUCLEOTIDE SEQUENCE [LARGE SCALE GENOMIC DNA]</scope>
    <source>
        <strain evidence="1 2">KUS-F28377</strain>
    </source>
</reference>
<name>A0A1C7NFC9_9FUNG</name>
<dbReference type="Proteomes" id="UP000093000">
    <property type="component" value="Unassembled WGS sequence"/>
</dbReference>
<proteinExistence type="predicted"/>
<comment type="caution">
    <text evidence="1">The sequence shown here is derived from an EMBL/GenBank/DDBJ whole genome shotgun (WGS) entry which is preliminary data.</text>
</comment>
<dbReference type="EMBL" id="LUGH01000220">
    <property type="protein sequence ID" value="OBZ87469.1"/>
    <property type="molecule type" value="Genomic_DNA"/>
</dbReference>
<protein>
    <submittedName>
        <fullName evidence="1">Uncharacterized protein</fullName>
    </submittedName>
</protein>
<organism evidence="1 2">
    <name type="scientific">Choanephora cucurbitarum</name>
    <dbReference type="NCBI Taxonomy" id="101091"/>
    <lineage>
        <taxon>Eukaryota</taxon>
        <taxon>Fungi</taxon>
        <taxon>Fungi incertae sedis</taxon>
        <taxon>Mucoromycota</taxon>
        <taxon>Mucoromycotina</taxon>
        <taxon>Mucoromycetes</taxon>
        <taxon>Mucorales</taxon>
        <taxon>Mucorineae</taxon>
        <taxon>Choanephoraceae</taxon>
        <taxon>Choanephoroideae</taxon>
        <taxon>Choanephora</taxon>
    </lineage>
</organism>
<evidence type="ECO:0000313" key="2">
    <source>
        <dbReference type="Proteomes" id="UP000093000"/>
    </source>
</evidence>
<dbReference type="InParanoid" id="A0A1C7NFC9"/>